<dbReference type="GO" id="GO:0003677">
    <property type="term" value="F:DNA binding"/>
    <property type="evidence" value="ECO:0007669"/>
    <property type="project" value="InterPro"/>
</dbReference>
<organism evidence="4 5">
    <name type="scientific">Teladorsagia circumcincta</name>
    <name type="common">Brown stomach worm</name>
    <name type="synonym">Ostertagia circumcincta</name>
    <dbReference type="NCBI Taxonomy" id="45464"/>
    <lineage>
        <taxon>Eukaryota</taxon>
        <taxon>Metazoa</taxon>
        <taxon>Ecdysozoa</taxon>
        <taxon>Nematoda</taxon>
        <taxon>Chromadorea</taxon>
        <taxon>Rhabditida</taxon>
        <taxon>Rhabditina</taxon>
        <taxon>Rhabditomorpha</taxon>
        <taxon>Strongyloidea</taxon>
        <taxon>Trichostrongylidae</taxon>
        <taxon>Teladorsagia</taxon>
    </lineage>
</organism>
<dbReference type="PANTHER" id="PTHR10416:SF0">
    <property type="entry name" value="DNA POLYMERASE DELTA SUBUNIT 2"/>
    <property type="match status" value="1"/>
</dbReference>
<feature type="domain" description="DNA polymerase alpha/delta/epsilon subunit B" evidence="3">
    <location>
        <begin position="1"/>
        <end position="122"/>
    </location>
</feature>
<evidence type="ECO:0000256" key="2">
    <source>
        <dbReference type="ARBA" id="ARBA00022705"/>
    </source>
</evidence>
<comment type="similarity">
    <text evidence="1">Belongs to the DNA polymerase delta/II small subunit family.</text>
</comment>
<gene>
    <name evidence="4" type="ORF">TELCIR_02148</name>
</gene>
<dbReference type="OrthoDB" id="3763at2759"/>
<dbReference type="Gene3D" id="3.60.21.50">
    <property type="match status" value="1"/>
</dbReference>
<name>A0A2G9V223_TELCI</name>
<evidence type="ECO:0000313" key="4">
    <source>
        <dbReference type="EMBL" id="PIO75790.1"/>
    </source>
</evidence>
<dbReference type="AlphaFoldDB" id="A0A2G9V223"/>
<dbReference type="EMBL" id="KZ345105">
    <property type="protein sequence ID" value="PIO75790.1"/>
    <property type="molecule type" value="Genomic_DNA"/>
</dbReference>
<dbReference type="PANTHER" id="PTHR10416">
    <property type="entry name" value="DNA POLYMERASE DELTA SUBUNIT 2"/>
    <property type="match status" value="1"/>
</dbReference>
<evidence type="ECO:0000256" key="1">
    <source>
        <dbReference type="ARBA" id="ARBA00006035"/>
    </source>
</evidence>
<reference evidence="4 5" key="1">
    <citation type="submission" date="2015-09" db="EMBL/GenBank/DDBJ databases">
        <title>Draft genome of the parasitic nematode Teladorsagia circumcincta isolate WARC Sus (inbred).</title>
        <authorList>
            <person name="Mitreva M."/>
        </authorList>
    </citation>
    <scope>NUCLEOTIDE SEQUENCE [LARGE SCALE GENOMIC DNA]</scope>
    <source>
        <strain evidence="4 5">S</strain>
    </source>
</reference>
<keyword evidence="5" id="KW-1185">Reference proteome</keyword>
<dbReference type="InterPro" id="IPR007185">
    <property type="entry name" value="DNA_pol_a/d/e_bsu"/>
</dbReference>
<accession>A0A2G9V223</accession>
<dbReference type="GO" id="GO:0006271">
    <property type="term" value="P:DNA strand elongation involved in DNA replication"/>
    <property type="evidence" value="ECO:0007669"/>
    <property type="project" value="TreeGrafter"/>
</dbReference>
<evidence type="ECO:0000259" key="3">
    <source>
        <dbReference type="Pfam" id="PF04042"/>
    </source>
</evidence>
<dbReference type="Proteomes" id="UP000230423">
    <property type="component" value="Unassembled WGS sequence"/>
</dbReference>
<keyword evidence="2" id="KW-0235">DNA replication</keyword>
<dbReference type="GO" id="GO:0043625">
    <property type="term" value="C:delta DNA polymerase complex"/>
    <property type="evidence" value="ECO:0007669"/>
    <property type="project" value="TreeGrafter"/>
</dbReference>
<evidence type="ECO:0000313" key="5">
    <source>
        <dbReference type="Proteomes" id="UP000230423"/>
    </source>
</evidence>
<protein>
    <submittedName>
        <fullName evidence="4">DNA polymerase epsilon subunit B</fullName>
    </submittedName>
</protein>
<dbReference type="Pfam" id="PF04042">
    <property type="entry name" value="DNA_pol_E_B"/>
    <property type="match status" value="1"/>
</dbReference>
<proteinExistence type="inferred from homology"/>
<dbReference type="InterPro" id="IPR024826">
    <property type="entry name" value="DNA_pol_delta/II_ssu"/>
</dbReference>
<sequence length="168" mass="18802">MKVDLVPGLGDPCTQQMPQQPIHRACLPKSSAPETSLTLPTNPYQFTLDGLDFLATSGRTVSDLRRLSGVNSSSDLMRLILRWQHLAPTCPDTVDGFPFDKRDPFIMDDEFPHVMVVGNQPSLESDWFEGSNGEKSLMISVPRFSRTQMIVLLDLDTMEVTSERFGKD</sequence>